<evidence type="ECO:0000313" key="2">
    <source>
        <dbReference type="EMBL" id="AZT90910.1"/>
    </source>
</evidence>
<dbReference type="SMART" id="SM00382">
    <property type="entry name" value="AAA"/>
    <property type="match status" value="1"/>
</dbReference>
<name>A0A3T0D722_9FIRM</name>
<protein>
    <recommendedName>
        <fullName evidence="1">AAA+ ATPase domain-containing protein</fullName>
    </recommendedName>
</protein>
<feature type="domain" description="AAA+ ATPase" evidence="1">
    <location>
        <begin position="26"/>
        <end position="199"/>
    </location>
</feature>
<accession>A0A3T0D722</accession>
<proteinExistence type="predicted"/>
<dbReference type="InterPro" id="IPR027417">
    <property type="entry name" value="P-loop_NTPase"/>
</dbReference>
<dbReference type="Gene3D" id="3.40.50.300">
    <property type="entry name" value="P-loop containing nucleotide triphosphate hydrolases"/>
    <property type="match status" value="1"/>
</dbReference>
<gene>
    <name evidence="2" type="ORF">ELD05_09790</name>
</gene>
<dbReference type="SUPFAM" id="SSF52540">
    <property type="entry name" value="P-loop containing nucleoside triphosphate hydrolases"/>
    <property type="match status" value="1"/>
</dbReference>
<evidence type="ECO:0000313" key="3">
    <source>
        <dbReference type="Proteomes" id="UP000282930"/>
    </source>
</evidence>
<sequence length="500" mass="57506">MSVIPLGKFNKFYRDYYLNAYNKGLEIPAILISSAAGIGKTESIHQLAREIAERLNLEFLDTSKIRDMLPKHLKPYETGEKKAFIFHNVNLSIIEPIDFQGLPAKEDGKTIYYPPAWVVLMVKNPGILFLDEITNIQRADMFSALHKVIAEKCVGDVRLHPQVHIVSACNPPEFSELANDLPESLVNRFQTIQVVFDKDAWVNYMSDKWREIPQHVFEYIGRVMAESGISKIKGTQNYLTPRSAEYFIKACIVNGINFRTPYNTERREFVSFLAESFFGADKDKCSKIIHYLTVSGEILNALKEGDFETVKARYEGLDNFDKLVMPIMLVSYLPQSIKEFNKILKDQKVFETFKKFADILCRENNQNMSNMIYAIFSREMHDEKLRFKNWDDFREFLGKSILIGGLFSDILGNGLNYQNTIEKINEIEQMRTSHLGRYLNYSVFEKEILNTIVSGQGKFQKNLKSVFAIVFNTMVESDKLKELLTTDEAIEGLLGSIKKS</sequence>
<dbReference type="RefSeq" id="WP_127352286.1">
    <property type="nucleotide sequence ID" value="NZ_CP034791.1"/>
</dbReference>
<organism evidence="2 3">
    <name type="scientific">Caldicellulosiruptor changbaiensis</name>
    <dbReference type="NCBI Taxonomy" id="1222016"/>
    <lineage>
        <taxon>Bacteria</taxon>
        <taxon>Bacillati</taxon>
        <taxon>Bacillota</taxon>
        <taxon>Bacillota incertae sedis</taxon>
        <taxon>Caldicellulosiruptorales</taxon>
        <taxon>Caldicellulosiruptoraceae</taxon>
        <taxon>Caldicellulosiruptor</taxon>
    </lineage>
</organism>
<dbReference type="KEGG" id="ccha:ELD05_09790"/>
<dbReference type="Proteomes" id="UP000282930">
    <property type="component" value="Chromosome"/>
</dbReference>
<reference evidence="2 3" key="1">
    <citation type="submission" date="2018-12" db="EMBL/GenBank/DDBJ databases">
        <title>Genome sequence from the cellulolytic species, Caldicellulosiruptor changbaiensis.</title>
        <authorList>
            <person name="Blumer-Schuette S.E."/>
            <person name="Mendoza C."/>
        </authorList>
    </citation>
    <scope>NUCLEOTIDE SEQUENCE [LARGE SCALE GENOMIC DNA]</scope>
    <source>
        <strain evidence="2 3">CBS-Z</strain>
    </source>
</reference>
<evidence type="ECO:0000259" key="1">
    <source>
        <dbReference type="SMART" id="SM00382"/>
    </source>
</evidence>
<dbReference type="InterPro" id="IPR003593">
    <property type="entry name" value="AAA+_ATPase"/>
</dbReference>
<keyword evidence="3" id="KW-1185">Reference proteome</keyword>
<dbReference type="AlphaFoldDB" id="A0A3T0D722"/>
<dbReference type="EMBL" id="CP034791">
    <property type="protein sequence ID" value="AZT90910.1"/>
    <property type="molecule type" value="Genomic_DNA"/>
</dbReference>